<dbReference type="KEGG" id="ppp:112286185"/>
<dbReference type="EMBL" id="ABEU02000008">
    <property type="protein sequence ID" value="PNR49398.1"/>
    <property type="molecule type" value="Genomic_DNA"/>
</dbReference>
<dbReference type="PANTHER" id="PTHR46372">
    <property type="entry name" value="PROTEIN WVD2-LIKE 3"/>
    <property type="match status" value="1"/>
</dbReference>
<feature type="region of interest" description="Disordered" evidence="6">
    <location>
        <begin position="291"/>
        <end position="373"/>
    </location>
</feature>
<dbReference type="Gramene" id="Pp3c8_8040V3.1">
    <property type="protein sequence ID" value="Pp3c8_8040V3.1"/>
    <property type="gene ID" value="Pp3c8_8040"/>
</dbReference>
<accession>A0A2K1K6K4</accession>
<protein>
    <recommendedName>
        <fullName evidence="7">TPX2 C-terminal domain-containing protein</fullName>
    </recommendedName>
</protein>
<dbReference type="Proteomes" id="UP000006727">
    <property type="component" value="Chromosome 8"/>
</dbReference>
<dbReference type="Gramene" id="Pp3c8_8040V3.5">
    <property type="protein sequence ID" value="Pp3c8_8040V3.5"/>
    <property type="gene ID" value="Pp3c8_8040"/>
</dbReference>
<dbReference type="RefSeq" id="XP_024383624.1">
    <property type="nucleotide sequence ID" value="XM_024527856.2"/>
</dbReference>
<dbReference type="Gramene" id="Pp3c8_8040V3.7">
    <property type="protein sequence ID" value="Pp3c8_8040V3.7"/>
    <property type="gene ID" value="Pp3c8_8040"/>
</dbReference>
<reference evidence="8 10" key="1">
    <citation type="journal article" date="2008" name="Science">
        <title>The Physcomitrella genome reveals evolutionary insights into the conquest of land by plants.</title>
        <authorList>
            <person name="Rensing S."/>
            <person name="Lang D."/>
            <person name="Zimmer A."/>
            <person name="Terry A."/>
            <person name="Salamov A."/>
            <person name="Shapiro H."/>
            <person name="Nishiyama T."/>
            <person name="Perroud P.-F."/>
            <person name="Lindquist E."/>
            <person name="Kamisugi Y."/>
            <person name="Tanahashi T."/>
            <person name="Sakakibara K."/>
            <person name="Fujita T."/>
            <person name="Oishi K."/>
            <person name="Shin-I T."/>
            <person name="Kuroki Y."/>
            <person name="Toyoda A."/>
            <person name="Suzuki Y."/>
            <person name="Hashimoto A."/>
            <person name="Yamaguchi K."/>
            <person name="Sugano A."/>
            <person name="Kohara Y."/>
            <person name="Fujiyama A."/>
            <person name="Anterola A."/>
            <person name="Aoki S."/>
            <person name="Ashton N."/>
            <person name="Barbazuk W.B."/>
            <person name="Barker E."/>
            <person name="Bennetzen J."/>
            <person name="Bezanilla M."/>
            <person name="Blankenship R."/>
            <person name="Cho S.H."/>
            <person name="Dutcher S."/>
            <person name="Estelle M."/>
            <person name="Fawcett J.A."/>
            <person name="Gundlach H."/>
            <person name="Hanada K."/>
            <person name="Heyl A."/>
            <person name="Hicks K.A."/>
            <person name="Hugh J."/>
            <person name="Lohr M."/>
            <person name="Mayer K."/>
            <person name="Melkozernov A."/>
            <person name="Murata T."/>
            <person name="Nelson D."/>
            <person name="Pils B."/>
            <person name="Prigge M."/>
            <person name="Reiss B."/>
            <person name="Renner T."/>
            <person name="Rombauts S."/>
            <person name="Rushton P."/>
            <person name="Sanderfoot A."/>
            <person name="Schween G."/>
            <person name="Shiu S.-H."/>
            <person name="Stueber K."/>
            <person name="Theodoulou F.L."/>
            <person name="Tu H."/>
            <person name="Van de Peer Y."/>
            <person name="Verrier P.J."/>
            <person name="Waters E."/>
            <person name="Wood A."/>
            <person name="Yang L."/>
            <person name="Cove D."/>
            <person name="Cuming A."/>
            <person name="Hasebe M."/>
            <person name="Lucas S."/>
            <person name="Mishler D.B."/>
            <person name="Reski R."/>
            <person name="Grigoriev I."/>
            <person name="Quatrano R.S."/>
            <person name="Boore J.L."/>
        </authorList>
    </citation>
    <scope>NUCLEOTIDE SEQUENCE [LARGE SCALE GENOMIC DNA]</scope>
    <source>
        <strain evidence="9 10">cv. Gransden 2004</strain>
    </source>
</reference>
<proteinExistence type="inferred from homology"/>
<dbReference type="OrthoDB" id="1939285at2759"/>
<evidence type="ECO:0000256" key="2">
    <source>
        <dbReference type="ARBA" id="ARBA00005885"/>
    </source>
</evidence>
<dbReference type="EnsemblPlants" id="Pp3c8_8040V3.5">
    <property type="protein sequence ID" value="Pp3c8_8040V3.5"/>
    <property type="gene ID" value="Pp3c8_8040"/>
</dbReference>
<evidence type="ECO:0000313" key="9">
    <source>
        <dbReference type="EnsemblPlants" id="Pp3c8_8040V3.1"/>
    </source>
</evidence>
<evidence type="ECO:0000256" key="1">
    <source>
        <dbReference type="ARBA" id="ARBA00004245"/>
    </source>
</evidence>
<evidence type="ECO:0000256" key="4">
    <source>
        <dbReference type="ARBA" id="ARBA00022701"/>
    </source>
</evidence>
<keyword evidence="5" id="KW-0206">Cytoskeleton</keyword>
<feature type="domain" description="TPX2 C-terminal" evidence="7">
    <location>
        <begin position="229"/>
        <end position="296"/>
    </location>
</feature>
<dbReference type="EnsemblPlants" id="Pp3c8_8040V3.4">
    <property type="protein sequence ID" value="Pp3c8_8040V3.4"/>
    <property type="gene ID" value="Pp3c8_8040"/>
</dbReference>
<gene>
    <name evidence="9" type="primary">LOC112286185</name>
    <name evidence="8" type="ORF">PHYPA_011294</name>
</gene>
<dbReference type="AlphaFoldDB" id="A0A2K1K6K4"/>
<comment type="subcellular location">
    <subcellularLocation>
        <location evidence="1">Cytoplasm</location>
        <location evidence="1">Cytoskeleton</location>
    </subcellularLocation>
</comment>
<dbReference type="GO" id="GO:0000226">
    <property type="term" value="P:microtubule cytoskeleton organization"/>
    <property type="evidence" value="ECO:0007669"/>
    <property type="project" value="InterPro"/>
</dbReference>
<organism evidence="8">
    <name type="scientific">Physcomitrium patens</name>
    <name type="common">Spreading-leaved earth moss</name>
    <name type="synonym">Physcomitrella patens</name>
    <dbReference type="NCBI Taxonomy" id="3218"/>
    <lineage>
        <taxon>Eukaryota</taxon>
        <taxon>Viridiplantae</taxon>
        <taxon>Streptophyta</taxon>
        <taxon>Embryophyta</taxon>
        <taxon>Bryophyta</taxon>
        <taxon>Bryophytina</taxon>
        <taxon>Bryopsida</taxon>
        <taxon>Funariidae</taxon>
        <taxon>Funariales</taxon>
        <taxon>Funariaceae</taxon>
        <taxon>Physcomitrium</taxon>
    </lineage>
</organism>
<keyword evidence="10" id="KW-1185">Reference proteome</keyword>
<dbReference type="InterPro" id="IPR044806">
    <property type="entry name" value="WVD2/WDL1-4"/>
</dbReference>
<feature type="region of interest" description="Disordered" evidence="6">
    <location>
        <begin position="219"/>
        <end position="239"/>
    </location>
</feature>
<dbReference type="GO" id="GO:0008017">
    <property type="term" value="F:microtubule binding"/>
    <property type="evidence" value="ECO:0007669"/>
    <property type="project" value="InterPro"/>
</dbReference>
<evidence type="ECO:0000256" key="5">
    <source>
        <dbReference type="ARBA" id="ARBA00023212"/>
    </source>
</evidence>
<dbReference type="EnsemblPlants" id="Pp3c8_8040V3.8">
    <property type="protein sequence ID" value="Pp3c8_8040V3.8"/>
    <property type="gene ID" value="Pp3c8_8040"/>
</dbReference>
<comment type="similarity">
    <text evidence="2">Belongs to the TPX2 family.</text>
</comment>
<name>A0A2K1K6K4_PHYPA</name>
<reference evidence="9" key="3">
    <citation type="submission" date="2020-12" db="UniProtKB">
        <authorList>
            <consortium name="EnsemblPlants"/>
        </authorList>
    </citation>
    <scope>IDENTIFICATION</scope>
</reference>
<dbReference type="FunCoup" id="A0A2K1K6K4">
    <property type="interactions" value="821"/>
</dbReference>
<dbReference type="Pfam" id="PF06886">
    <property type="entry name" value="TPX2"/>
    <property type="match status" value="1"/>
</dbReference>
<evidence type="ECO:0000259" key="7">
    <source>
        <dbReference type="Pfam" id="PF06886"/>
    </source>
</evidence>
<dbReference type="InterPro" id="IPR027329">
    <property type="entry name" value="TPX2_C"/>
</dbReference>
<dbReference type="EnsemblPlants" id="Pp3c8_8040V3.1">
    <property type="protein sequence ID" value="Pp3c8_8040V3.1"/>
    <property type="gene ID" value="Pp3c8_8040"/>
</dbReference>
<evidence type="ECO:0000313" key="8">
    <source>
        <dbReference type="EMBL" id="PNR49398.1"/>
    </source>
</evidence>
<dbReference type="Gramene" id="Pp3c8_8040V3.4">
    <property type="protein sequence ID" value="Pp3c8_8040V3.4"/>
    <property type="gene ID" value="Pp3c8_8040"/>
</dbReference>
<sequence length="404" mass="44090">MPLFMTESELEAEGGNVDAIVAKADAFIRVLQQQLETHKQACFDVEEMFLTAEKNGKDAARALEELKELNLDLEAKLEQTNKELSSLKKGRGGRDHRSGAKVAPEVDSKEKLHKLSAKAKPTPVKAKEEACTSSENGAPARASEFCEKANGKDPTQNGRTHADQRAPVSARNANPTHFTPTSAPVGDGILSLELSKEDQDALETLNKEDAKLGEEMAALKSKGGNTSGFSFKSHERAEKRREFYSKLEEKMRAKEEEKNQIEAKTQEEMENKVKELRKGLKFKATPLPSFYQESGPLKVEVKKIPPTRARSPKLTTSRRASHGGVGTEHDRSKSPVARIKVSTDHASKNGSKDETKKSLPRRPKSSAALSRRVSLDSGLAKLAAGAPSKDKATNAVVPEVAVAF</sequence>
<dbReference type="EnsemblPlants" id="Pp3c8_8040V3.7">
    <property type="protein sequence ID" value="Pp3c8_8040V3.7"/>
    <property type="gene ID" value="Pp3c8_8040"/>
</dbReference>
<feature type="compositionally biased region" description="Polar residues" evidence="6">
    <location>
        <begin position="171"/>
        <end position="182"/>
    </location>
</feature>
<dbReference type="GO" id="GO:0005874">
    <property type="term" value="C:microtubule"/>
    <property type="evidence" value="ECO:0007669"/>
    <property type="project" value="UniProtKB-KW"/>
</dbReference>
<reference evidence="8 10" key="2">
    <citation type="journal article" date="2018" name="Plant J.">
        <title>The Physcomitrella patens chromosome-scale assembly reveals moss genome structure and evolution.</title>
        <authorList>
            <person name="Lang D."/>
            <person name="Ullrich K.K."/>
            <person name="Murat F."/>
            <person name="Fuchs J."/>
            <person name="Jenkins J."/>
            <person name="Haas F.B."/>
            <person name="Piednoel M."/>
            <person name="Gundlach H."/>
            <person name="Van Bel M."/>
            <person name="Meyberg R."/>
            <person name="Vives C."/>
            <person name="Morata J."/>
            <person name="Symeonidi A."/>
            <person name="Hiss M."/>
            <person name="Muchero W."/>
            <person name="Kamisugi Y."/>
            <person name="Saleh O."/>
            <person name="Blanc G."/>
            <person name="Decker E.L."/>
            <person name="van Gessel N."/>
            <person name="Grimwood J."/>
            <person name="Hayes R.D."/>
            <person name="Graham S.W."/>
            <person name="Gunter L.E."/>
            <person name="McDaniel S.F."/>
            <person name="Hoernstein S.N.W."/>
            <person name="Larsson A."/>
            <person name="Li F.W."/>
            <person name="Perroud P.F."/>
            <person name="Phillips J."/>
            <person name="Ranjan P."/>
            <person name="Rokshar D.S."/>
            <person name="Rothfels C.J."/>
            <person name="Schneider L."/>
            <person name="Shu S."/>
            <person name="Stevenson D.W."/>
            <person name="Thummler F."/>
            <person name="Tillich M."/>
            <person name="Villarreal Aguilar J.C."/>
            <person name="Widiez T."/>
            <person name="Wong G.K."/>
            <person name="Wymore A."/>
            <person name="Zhang Y."/>
            <person name="Zimmer A.D."/>
            <person name="Quatrano R.S."/>
            <person name="Mayer K.F.X."/>
            <person name="Goodstein D."/>
            <person name="Casacuberta J.M."/>
            <person name="Vandepoele K."/>
            <person name="Reski R."/>
            <person name="Cuming A.C."/>
            <person name="Tuskan G.A."/>
            <person name="Maumus F."/>
            <person name="Salse J."/>
            <person name="Schmutz J."/>
            <person name="Rensing S.A."/>
        </authorList>
    </citation>
    <scope>NUCLEOTIDE SEQUENCE [LARGE SCALE GENOMIC DNA]</scope>
    <source>
        <strain evidence="9 10">cv. Gransden 2004</strain>
    </source>
</reference>
<dbReference type="PANTHER" id="PTHR46372:SF2">
    <property type="entry name" value="PROTEIN WVD2-LIKE 3"/>
    <property type="match status" value="1"/>
</dbReference>
<keyword evidence="3" id="KW-0963">Cytoplasm</keyword>
<evidence type="ECO:0000256" key="3">
    <source>
        <dbReference type="ARBA" id="ARBA00022490"/>
    </source>
</evidence>
<evidence type="ECO:0000256" key="6">
    <source>
        <dbReference type="SAM" id="MobiDB-lite"/>
    </source>
</evidence>
<dbReference type="PaxDb" id="3218-PP1S8_181V6.1"/>
<keyword evidence="4" id="KW-0493">Microtubule</keyword>
<feature type="compositionally biased region" description="Basic and acidic residues" evidence="6">
    <location>
        <begin position="92"/>
        <end position="110"/>
    </location>
</feature>
<evidence type="ECO:0000313" key="10">
    <source>
        <dbReference type="Proteomes" id="UP000006727"/>
    </source>
</evidence>
<feature type="compositionally biased region" description="Basic and acidic residues" evidence="6">
    <location>
        <begin position="341"/>
        <end position="357"/>
    </location>
</feature>
<dbReference type="GeneID" id="112286185"/>
<feature type="region of interest" description="Disordered" evidence="6">
    <location>
        <begin position="83"/>
        <end position="186"/>
    </location>
</feature>
<dbReference type="Gramene" id="Pp3c8_8040V3.8">
    <property type="protein sequence ID" value="Pp3c8_8040V3.8"/>
    <property type="gene ID" value="Pp3c8_8040"/>
</dbReference>